<name>A0A7W4ZL46_9ACTN</name>
<proteinExistence type="predicted"/>
<keyword evidence="3" id="KW-1185">Reference proteome</keyword>
<gene>
    <name evidence="2" type="ORF">FHS41_000969</name>
</gene>
<dbReference type="Gene3D" id="2.60.120.10">
    <property type="entry name" value="Jelly Rolls"/>
    <property type="match status" value="1"/>
</dbReference>
<dbReference type="GO" id="GO:0016853">
    <property type="term" value="F:isomerase activity"/>
    <property type="evidence" value="ECO:0007669"/>
    <property type="project" value="UniProtKB-KW"/>
</dbReference>
<protein>
    <submittedName>
        <fullName evidence="2">Mannose-6-phosphate isomerase-like protein (Cupin superfamily)</fullName>
    </submittedName>
</protein>
<sequence>MIRTYRIHEENAAPEFGMACQRLVPWAGQDEEPPFGAMACFLSAGDRSAPDCHDQDEVMITLGGRGTVDVGEESAAIDAGTVLVIPRNQAHIVHNSGDTDLSWVSFYWPLHEPKNGDEA</sequence>
<dbReference type="EMBL" id="JACHXE010000001">
    <property type="protein sequence ID" value="MBB3074500.1"/>
    <property type="molecule type" value="Genomic_DNA"/>
</dbReference>
<dbReference type="Proteomes" id="UP000572907">
    <property type="component" value="Unassembled WGS sequence"/>
</dbReference>
<evidence type="ECO:0000313" key="3">
    <source>
        <dbReference type="Proteomes" id="UP000572907"/>
    </source>
</evidence>
<evidence type="ECO:0000259" key="1">
    <source>
        <dbReference type="Pfam" id="PF07883"/>
    </source>
</evidence>
<organism evidence="2 3">
    <name type="scientific">Streptomyces violarus</name>
    <dbReference type="NCBI Taxonomy" id="67380"/>
    <lineage>
        <taxon>Bacteria</taxon>
        <taxon>Bacillati</taxon>
        <taxon>Actinomycetota</taxon>
        <taxon>Actinomycetes</taxon>
        <taxon>Kitasatosporales</taxon>
        <taxon>Streptomycetaceae</taxon>
        <taxon>Streptomyces</taxon>
    </lineage>
</organism>
<dbReference type="RefSeq" id="WP_184588029.1">
    <property type="nucleotide sequence ID" value="NZ_BMUP01000001.1"/>
</dbReference>
<reference evidence="2 3" key="1">
    <citation type="submission" date="2020-08" db="EMBL/GenBank/DDBJ databases">
        <title>Genomic Encyclopedia of Type Strains, Phase III (KMG-III): the genomes of soil and plant-associated and newly described type strains.</title>
        <authorList>
            <person name="Whitman W."/>
        </authorList>
    </citation>
    <scope>NUCLEOTIDE SEQUENCE [LARGE SCALE GENOMIC DNA]</scope>
    <source>
        <strain evidence="2 3">CECT 3237</strain>
    </source>
</reference>
<keyword evidence="2" id="KW-0413">Isomerase</keyword>
<evidence type="ECO:0000313" key="2">
    <source>
        <dbReference type="EMBL" id="MBB3074500.1"/>
    </source>
</evidence>
<dbReference type="Pfam" id="PF07883">
    <property type="entry name" value="Cupin_2"/>
    <property type="match status" value="1"/>
</dbReference>
<dbReference type="InterPro" id="IPR013096">
    <property type="entry name" value="Cupin_2"/>
</dbReference>
<dbReference type="InterPro" id="IPR014710">
    <property type="entry name" value="RmlC-like_jellyroll"/>
</dbReference>
<dbReference type="SUPFAM" id="SSF51182">
    <property type="entry name" value="RmlC-like cupins"/>
    <property type="match status" value="1"/>
</dbReference>
<dbReference type="InterPro" id="IPR011051">
    <property type="entry name" value="RmlC_Cupin_sf"/>
</dbReference>
<comment type="caution">
    <text evidence="2">The sequence shown here is derived from an EMBL/GenBank/DDBJ whole genome shotgun (WGS) entry which is preliminary data.</text>
</comment>
<accession>A0A7W4ZL46</accession>
<feature type="domain" description="Cupin type-2" evidence="1">
    <location>
        <begin position="44"/>
        <end position="107"/>
    </location>
</feature>
<dbReference type="AlphaFoldDB" id="A0A7W4ZL46"/>